<feature type="signal peptide" evidence="1">
    <location>
        <begin position="1"/>
        <end position="21"/>
    </location>
</feature>
<dbReference type="PROSITE" id="PS51782">
    <property type="entry name" value="LYSM"/>
    <property type="match status" value="1"/>
</dbReference>
<protein>
    <submittedName>
        <fullName evidence="3">Peptidoglycan-binding protein</fullName>
    </submittedName>
</protein>
<dbReference type="RefSeq" id="WP_094924215.1">
    <property type="nucleotide sequence ID" value="NZ_NPIA01000003.1"/>
</dbReference>
<keyword evidence="1" id="KW-0732">Signal</keyword>
<dbReference type="GO" id="GO:0016787">
    <property type="term" value="F:hydrolase activity"/>
    <property type="evidence" value="ECO:0007669"/>
    <property type="project" value="InterPro"/>
</dbReference>
<dbReference type="Gene3D" id="6.20.240.60">
    <property type="match status" value="1"/>
</dbReference>
<dbReference type="CDD" id="cd00118">
    <property type="entry name" value="LysM"/>
    <property type="match status" value="1"/>
</dbReference>
<dbReference type="Gene3D" id="3.10.350.10">
    <property type="entry name" value="LysM domain"/>
    <property type="match status" value="1"/>
</dbReference>
<dbReference type="InterPro" id="IPR042047">
    <property type="entry name" value="SleB_dom1"/>
</dbReference>
<dbReference type="SMART" id="SM00257">
    <property type="entry name" value="LysM"/>
    <property type="match status" value="1"/>
</dbReference>
<keyword evidence="4" id="KW-1185">Reference proteome</keyword>
<dbReference type="InterPro" id="IPR018392">
    <property type="entry name" value="LysM"/>
</dbReference>
<evidence type="ECO:0000313" key="4">
    <source>
        <dbReference type="Proteomes" id="UP000217083"/>
    </source>
</evidence>
<organism evidence="3 4">
    <name type="scientific">Lottiidibacillus patelloidae</name>
    <dbReference type="NCBI Taxonomy" id="2670334"/>
    <lineage>
        <taxon>Bacteria</taxon>
        <taxon>Bacillati</taxon>
        <taxon>Bacillota</taxon>
        <taxon>Bacilli</taxon>
        <taxon>Bacillales</taxon>
        <taxon>Bacillaceae</taxon>
        <taxon>Lottiidibacillus</taxon>
    </lineage>
</organism>
<dbReference type="Proteomes" id="UP000217083">
    <property type="component" value="Unassembled WGS sequence"/>
</dbReference>
<dbReference type="Pfam" id="PF07486">
    <property type="entry name" value="Hydrolase_2"/>
    <property type="match status" value="1"/>
</dbReference>
<dbReference type="InterPro" id="IPR011105">
    <property type="entry name" value="Cell_wall_hydrolase_SleB"/>
</dbReference>
<reference evidence="4" key="1">
    <citation type="submission" date="2017-08" db="EMBL/GenBank/DDBJ databases">
        <authorList>
            <person name="Huang Z."/>
        </authorList>
    </citation>
    <scope>NUCLEOTIDE SEQUENCE [LARGE SCALE GENOMIC DNA]</scope>
    <source>
        <strain evidence="4">SA5d-4</strain>
    </source>
</reference>
<dbReference type="Pfam" id="PF01476">
    <property type="entry name" value="LysM"/>
    <property type="match status" value="1"/>
</dbReference>
<evidence type="ECO:0000313" key="3">
    <source>
        <dbReference type="EMBL" id="OZM57507.1"/>
    </source>
</evidence>
<feature type="domain" description="LysM" evidence="2">
    <location>
        <begin position="23"/>
        <end position="66"/>
    </location>
</feature>
<dbReference type="SUPFAM" id="SSF54106">
    <property type="entry name" value="LysM domain"/>
    <property type="match status" value="1"/>
</dbReference>
<comment type="caution">
    <text evidence="3">The sequence shown here is derived from an EMBL/GenBank/DDBJ whole genome shotgun (WGS) entry which is preliminary data.</text>
</comment>
<evidence type="ECO:0000256" key="1">
    <source>
        <dbReference type="SAM" id="SignalP"/>
    </source>
</evidence>
<dbReference type="Gene3D" id="1.10.10.2520">
    <property type="entry name" value="Cell wall hydrolase SleB, domain 1"/>
    <property type="match status" value="1"/>
</dbReference>
<gene>
    <name evidence="3" type="ORF">CIB95_07585</name>
</gene>
<proteinExistence type="predicted"/>
<dbReference type="EMBL" id="NPIA01000003">
    <property type="protein sequence ID" value="OZM57507.1"/>
    <property type="molecule type" value="Genomic_DNA"/>
</dbReference>
<name>A0A263BW08_9BACI</name>
<dbReference type="InterPro" id="IPR036779">
    <property type="entry name" value="LysM_dom_sf"/>
</dbReference>
<dbReference type="AlphaFoldDB" id="A0A263BW08"/>
<feature type="chain" id="PRO_5039493076" evidence="1">
    <location>
        <begin position="22"/>
        <end position="192"/>
    </location>
</feature>
<accession>A0A263BW08</accession>
<reference evidence="3 4" key="2">
    <citation type="submission" date="2017-09" db="EMBL/GenBank/DDBJ databases">
        <title>Bacillus patelloidae sp. nov., isolated from the intestinal tract of a marine limpet.</title>
        <authorList>
            <person name="Liu R."/>
            <person name="Dong C."/>
            <person name="Shao Z."/>
        </authorList>
    </citation>
    <scope>NUCLEOTIDE SEQUENCE [LARGE SCALE GENOMIC DNA]</scope>
    <source>
        <strain evidence="3 4">SA5d-4</strain>
    </source>
</reference>
<sequence>MKHLLIVVVATLVINPLNTFAGANYEVKQGDSLWAISKHFGISLNALRQANNKYDNLIYPGQSLIIPATITNEEKELLARLVRAEAVGEPFAGKVAVATVVLNRVDSDLFPDTIKEVIYEVSPGGYYAFSPVQNGQINKAADADSYKAVEEALAFRGQGQGSIYFYNPVTAKSDWILSRQVTIQIGNHVFAK</sequence>
<evidence type="ECO:0000259" key="2">
    <source>
        <dbReference type="PROSITE" id="PS51782"/>
    </source>
</evidence>